<keyword evidence="1" id="KW-1133">Transmembrane helix</keyword>
<gene>
    <name evidence="2" type="ORF">QLQ12_28910</name>
</gene>
<evidence type="ECO:0000313" key="3">
    <source>
        <dbReference type="Proteomes" id="UP001241758"/>
    </source>
</evidence>
<evidence type="ECO:0000313" key="2">
    <source>
        <dbReference type="EMBL" id="MDI6102647.1"/>
    </source>
</evidence>
<comment type="caution">
    <text evidence="2">The sequence shown here is derived from an EMBL/GenBank/DDBJ whole genome shotgun (WGS) entry which is preliminary data.</text>
</comment>
<feature type="transmembrane region" description="Helical" evidence="1">
    <location>
        <begin position="20"/>
        <end position="43"/>
    </location>
</feature>
<keyword evidence="3" id="KW-1185">Reference proteome</keyword>
<organism evidence="2 3">
    <name type="scientific">Actinoplanes sandaracinus</name>
    <dbReference type="NCBI Taxonomy" id="3045177"/>
    <lineage>
        <taxon>Bacteria</taxon>
        <taxon>Bacillati</taxon>
        <taxon>Actinomycetota</taxon>
        <taxon>Actinomycetes</taxon>
        <taxon>Micromonosporales</taxon>
        <taxon>Micromonosporaceae</taxon>
        <taxon>Actinoplanes</taxon>
    </lineage>
</organism>
<sequence length="203" mass="21089">MVDTSTAPRPHSKITTFAKITTDVTSVGVLVAVQVALAAWHSASDASSALSYGALAVTFASIIPMAYVFYGTHFGDLVSHHIPVRQRRLIPMCVGLASLTVGALVLALIGAPAYLVNVMVMNVAGLAMLTAITLSWKISAHTSTTAATITMLVFVFGPPALIATPAVLLTGWSRLHLRAHTRSQVVIGAILGAAVNAGLHLAL</sequence>
<accession>A0ABT6WSD2</accession>
<proteinExistence type="predicted"/>
<feature type="transmembrane region" description="Helical" evidence="1">
    <location>
        <begin position="115"/>
        <end position="136"/>
    </location>
</feature>
<dbReference type="Gene3D" id="1.20.144.10">
    <property type="entry name" value="Phosphatidic acid phosphatase type 2/haloperoxidase"/>
    <property type="match status" value="1"/>
</dbReference>
<dbReference type="RefSeq" id="WP_282763716.1">
    <property type="nucleotide sequence ID" value="NZ_JASCTH010000021.1"/>
</dbReference>
<dbReference type="Proteomes" id="UP001241758">
    <property type="component" value="Unassembled WGS sequence"/>
</dbReference>
<feature type="transmembrane region" description="Helical" evidence="1">
    <location>
        <begin position="49"/>
        <end position="69"/>
    </location>
</feature>
<dbReference type="CDD" id="cd01610">
    <property type="entry name" value="PAP2_like"/>
    <property type="match status" value="1"/>
</dbReference>
<dbReference type="EMBL" id="JASCTH010000021">
    <property type="protein sequence ID" value="MDI6102647.1"/>
    <property type="molecule type" value="Genomic_DNA"/>
</dbReference>
<protein>
    <submittedName>
        <fullName evidence="2">Phosphatase PAP2 family protein</fullName>
    </submittedName>
</protein>
<keyword evidence="1" id="KW-0472">Membrane</keyword>
<keyword evidence="1" id="KW-0812">Transmembrane</keyword>
<dbReference type="InterPro" id="IPR036938">
    <property type="entry name" value="PAP2/HPO_sf"/>
</dbReference>
<reference evidence="2 3" key="1">
    <citation type="submission" date="2023-05" db="EMBL/GenBank/DDBJ databases">
        <title>Actinoplanes sp. NEAU-A12 genome sequencing.</title>
        <authorList>
            <person name="Wang Z.-S."/>
        </authorList>
    </citation>
    <scope>NUCLEOTIDE SEQUENCE [LARGE SCALE GENOMIC DNA]</scope>
    <source>
        <strain evidence="2 3">NEAU-A12</strain>
    </source>
</reference>
<feature type="transmembrane region" description="Helical" evidence="1">
    <location>
        <begin position="89"/>
        <end position="109"/>
    </location>
</feature>
<evidence type="ECO:0000256" key="1">
    <source>
        <dbReference type="SAM" id="Phobius"/>
    </source>
</evidence>
<feature type="transmembrane region" description="Helical" evidence="1">
    <location>
        <begin position="148"/>
        <end position="172"/>
    </location>
</feature>
<dbReference type="SUPFAM" id="SSF48317">
    <property type="entry name" value="Acid phosphatase/Vanadium-dependent haloperoxidase"/>
    <property type="match status" value="1"/>
</dbReference>
<feature type="transmembrane region" description="Helical" evidence="1">
    <location>
        <begin position="184"/>
        <end position="202"/>
    </location>
</feature>
<name>A0ABT6WSD2_9ACTN</name>